<dbReference type="Gene3D" id="3.40.50.720">
    <property type="entry name" value="NAD(P)-binding Rossmann-like Domain"/>
    <property type="match status" value="1"/>
</dbReference>
<dbReference type="InterPro" id="IPR003710">
    <property type="entry name" value="ApbA"/>
</dbReference>
<feature type="domain" description="Ketopantoate reductase C-terminal" evidence="11">
    <location>
        <begin position="169"/>
        <end position="291"/>
    </location>
</feature>
<dbReference type="Pfam" id="PF02558">
    <property type="entry name" value="ApbA"/>
    <property type="match status" value="1"/>
</dbReference>
<keyword evidence="9" id="KW-0566">Pantothenate biosynthesis</keyword>
<dbReference type="InterPro" id="IPR036291">
    <property type="entry name" value="NAD(P)-bd_dom_sf"/>
</dbReference>
<evidence type="ECO:0000256" key="6">
    <source>
        <dbReference type="ARBA" id="ARBA00023002"/>
    </source>
</evidence>
<dbReference type="Proteomes" id="UP000319829">
    <property type="component" value="Unassembled WGS sequence"/>
</dbReference>
<accession>A0A538SXJ2</accession>
<evidence type="ECO:0000256" key="7">
    <source>
        <dbReference type="ARBA" id="ARBA00032024"/>
    </source>
</evidence>
<evidence type="ECO:0000256" key="3">
    <source>
        <dbReference type="ARBA" id="ARBA00013014"/>
    </source>
</evidence>
<dbReference type="PANTHER" id="PTHR43765">
    <property type="entry name" value="2-DEHYDROPANTOATE 2-REDUCTASE-RELATED"/>
    <property type="match status" value="1"/>
</dbReference>
<dbReference type="SUPFAM" id="SSF48179">
    <property type="entry name" value="6-phosphogluconate dehydrogenase C-terminal domain-like"/>
    <property type="match status" value="1"/>
</dbReference>
<evidence type="ECO:0000256" key="8">
    <source>
        <dbReference type="ARBA" id="ARBA00048793"/>
    </source>
</evidence>
<dbReference type="GO" id="GO:0005737">
    <property type="term" value="C:cytoplasm"/>
    <property type="evidence" value="ECO:0007669"/>
    <property type="project" value="TreeGrafter"/>
</dbReference>
<name>A0A538SXJ2_UNCEI</name>
<comment type="function">
    <text evidence="9">Catalyzes the NADPH-dependent reduction of ketopantoate into pantoic acid.</text>
</comment>
<keyword evidence="5 9" id="KW-0521">NADP</keyword>
<proteinExistence type="inferred from homology"/>
<evidence type="ECO:0000259" key="10">
    <source>
        <dbReference type="Pfam" id="PF02558"/>
    </source>
</evidence>
<dbReference type="Gene3D" id="1.10.1040.10">
    <property type="entry name" value="N-(1-d-carboxylethyl)-l-norvaline Dehydrogenase, domain 2"/>
    <property type="match status" value="1"/>
</dbReference>
<dbReference type="NCBIfam" id="TIGR00745">
    <property type="entry name" value="apbA_panE"/>
    <property type="match status" value="1"/>
</dbReference>
<organism evidence="12 13">
    <name type="scientific">Eiseniibacteriota bacterium</name>
    <dbReference type="NCBI Taxonomy" id="2212470"/>
    <lineage>
        <taxon>Bacteria</taxon>
        <taxon>Candidatus Eiseniibacteriota</taxon>
    </lineage>
</organism>
<comment type="pathway">
    <text evidence="1 9">Cofactor biosynthesis; (R)-pantothenate biosynthesis; (R)-pantoate from 3-methyl-2-oxobutanoate: step 2/2.</text>
</comment>
<dbReference type="SUPFAM" id="SSF51735">
    <property type="entry name" value="NAD(P)-binding Rossmann-fold domains"/>
    <property type="match status" value="1"/>
</dbReference>
<evidence type="ECO:0000256" key="2">
    <source>
        <dbReference type="ARBA" id="ARBA00007870"/>
    </source>
</evidence>
<dbReference type="InterPro" id="IPR013332">
    <property type="entry name" value="KPR_N"/>
</dbReference>
<feature type="domain" description="Ketopantoate reductase N-terminal" evidence="10">
    <location>
        <begin position="5"/>
        <end position="141"/>
    </location>
</feature>
<evidence type="ECO:0000313" key="13">
    <source>
        <dbReference type="Proteomes" id="UP000319829"/>
    </source>
</evidence>
<protein>
    <recommendedName>
        <fullName evidence="4 9">2-dehydropantoate 2-reductase</fullName>
        <ecNumber evidence="3 9">1.1.1.169</ecNumber>
    </recommendedName>
    <alternativeName>
        <fullName evidence="7 9">Ketopantoate reductase</fullName>
    </alternativeName>
</protein>
<evidence type="ECO:0000256" key="1">
    <source>
        <dbReference type="ARBA" id="ARBA00004994"/>
    </source>
</evidence>
<dbReference type="UniPathway" id="UPA00028">
    <property type="reaction ID" value="UER00004"/>
</dbReference>
<gene>
    <name evidence="12" type="ORF">E6K74_01080</name>
</gene>
<evidence type="ECO:0000256" key="9">
    <source>
        <dbReference type="RuleBase" id="RU362068"/>
    </source>
</evidence>
<dbReference type="PANTHER" id="PTHR43765:SF2">
    <property type="entry name" value="2-DEHYDROPANTOATE 2-REDUCTASE"/>
    <property type="match status" value="1"/>
</dbReference>
<comment type="caution">
    <text evidence="12">The sequence shown here is derived from an EMBL/GenBank/DDBJ whole genome shotgun (WGS) entry which is preliminary data.</text>
</comment>
<sequence length="297" mass="31583">MADTIGIVGGGALGTLLTSRFLAAKADVRVVVRSPSRLEMLKRDYPALRGGTDAELLRGSDLVLLCVKAYDVPAVARSVAALDLRETAIASLQNGWGHMEILAAALPRLPLLAGATSLGAYLDERGSLHSDEDGRTLVAPWRPTDLPSAERAAEALRRAGLKADTCSDARAVLWRKLVLNSAVNPLTALARCTNGTLEAEPALFAIAERAAQEAARVGWKLEVLEKGFDPVAALRSVLRETAGNRSSMLEDLGRGRRTEVEEITGAVVRLAGEVGESTPVQAALLTLIRAAERRPQN</sequence>
<comment type="similarity">
    <text evidence="2 9">Belongs to the ketopantoate reductase family.</text>
</comment>
<evidence type="ECO:0000256" key="4">
    <source>
        <dbReference type="ARBA" id="ARBA00019465"/>
    </source>
</evidence>
<dbReference type="InterPro" id="IPR013328">
    <property type="entry name" value="6PGD_dom2"/>
</dbReference>
<dbReference type="AlphaFoldDB" id="A0A538SXJ2"/>
<evidence type="ECO:0000313" key="12">
    <source>
        <dbReference type="EMBL" id="TMQ56118.1"/>
    </source>
</evidence>
<reference evidence="12 13" key="1">
    <citation type="journal article" date="2019" name="Nat. Microbiol.">
        <title>Mediterranean grassland soil C-N compound turnover is dependent on rainfall and depth, and is mediated by genomically divergent microorganisms.</title>
        <authorList>
            <person name="Diamond S."/>
            <person name="Andeer P.F."/>
            <person name="Li Z."/>
            <person name="Crits-Christoph A."/>
            <person name="Burstein D."/>
            <person name="Anantharaman K."/>
            <person name="Lane K.R."/>
            <person name="Thomas B.C."/>
            <person name="Pan C."/>
            <person name="Northen T.R."/>
            <person name="Banfield J.F."/>
        </authorList>
    </citation>
    <scope>NUCLEOTIDE SEQUENCE [LARGE SCALE GENOMIC DNA]</scope>
    <source>
        <strain evidence="12">WS_4</strain>
    </source>
</reference>
<keyword evidence="6 9" id="KW-0560">Oxidoreductase</keyword>
<dbReference type="InterPro" id="IPR013752">
    <property type="entry name" value="KPA_reductase"/>
</dbReference>
<dbReference type="EC" id="1.1.1.169" evidence="3 9"/>
<evidence type="ECO:0000256" key="5">
    <source>
        <dbReference type="ARBA" id="ARBA00022857"/>
    </source>
</evidence>
<dbReference type="GO" id="GO:0015940">
    <property type="term" value="P:pantothenate biosynthetic process"/>
    <property type="evidence" value="ECO:0007669"/>
    <property type="project" value="UniProtKB-UniPathway"/>
</dbReference>
<dbReference type="GO" id="GO:0050661">
    <property type="term" value="F:NADP binding"/>
    <property type="evidence" value="ECO:0007669"/>
    <property type="project" value="TreeGrafter"/>
</dbReference>
<dbReference type="EMBL" id="VBOU01000005">
    <property type="protein sequence ID" value="TMQ56118.1"/>
    <property type="molecule type" value="Genomic_DNA"/>
</dbReference>
<comment type="catalytic activity">
    <reaction evidence="8 9">
        <text>(R)-pantoate + NADP(+) = 2-dehydropantoate + NADPH + H(+)</text>
        <dbReference type="Rhea" id="RHEA:16233"/>
        <dbReference type="ChEBI" id="CHEBI:11561"/>
        <dbReference type="ChEBI" id="CHEBI:15378"/>
        <dbReference type="ChEBI" id="CHEBI:15980"/>
        <dbReference type="ChEBI" id="CHEBI:57783"/>
        <dbReference type="ChEBI" id="CHEBI:58349"/>
        <dbReference type="EC" id="1.1.1.169"/>
    </reaction>
</comment>
<dbReference type="GO" id="GO:0008677">
    <property type="term" value="F:2-dehydropantoate 2-reductase activity"/>
    <property type="evidence" value="ECO:0007669"/>
    <property type="project" value="UniProtKB-EC"/>
</dbReference>
<dbReference type="InterPro" id="IPR050838">
    <property type="entry name" value="Ketopantoate_reductase"/>
</dbReference>
<dbReference type="InterPro" id="IPR008927">
    <property type="entry name" value="6-PGluconate_DH-like_C_sf"/>
</dbReference>
<dbReference type="Pfam" id="PF08546">
    <property type="entry name" value="ApbA_C"/>
    <property type="match status" value="1"/>
</dbReference>
<evidence type="ECO:0000259" key="11">
    <source>
        <dbReference type="Pfam" id="PF08546"/>
    </source>
</evidence>